<dbReference type="EMBL" id="LKCN02000001">
    <property type="protein sequence ID" value="RCI17081.1"/>
    <property type="molecule type" value="Genomic_DNA"/>
</dbReference>
<dbReference type="InterPro" id="IPR014807">
    <property type="entry name" value="Coa1"/>
</dbReference>
<comment type="caution">
    <text evidence="2">The sequence shown here is derived from an EMBL/GenBank/DDBJ whole genome shotgun (WGS) entry which is preliminary data.</text>
</comment>
<evidence type="ECO:0000256" key="1">
    <source>
        <dbReference type="SAM" id="MobiDB-lite"/>
    </source>
</evidence>
<evidence type="ECO:0008006" key="4">
    <source>
        <dbReference type="Google" id="ProtNLM"/>
    </source>
</evidence>
<keyword evidence="3" id="KW-1185">Reference proteome</keyword>
<dbReference type="AlphaFoldDB" id="A0A367LRP0"/>
<dbReference type="OrthoDB" id="2100652at2759"/>
<feature type="region of interest" description="Disordered" evidence="1">
    <location>
        <begin position="202"/>
        <end position="233"/>
    </location>
</feature>
<protein>
    <recommendedName>
        <fullName evidence="4">DUF1783-domain-containing protein</fullName>
    </recommendedName>
</protein>
<evidence type="ECO:0000313" key="2">
    <source>
        <dbReference type="EMBL" id="RCI17081.1"/>
    </source>
</evidence>
<dbReference type="PANTHER" id="PTHR28523">
    <property type="entry name" value="CYTOCHROME C OXIDASE ASSEMBLY FACTOR 1"/>
    <property type="match status" value="1"/>
</dbReference>
<proteinExistence type="predicted"/>
<organism evidence="2 3">
    <name type="scientific">Ophiocordyceps polyrhachis-furcata BCC 54312</name>
    <dbReference type="NCBI Taxonomy" id="1330021"/>
    <lineage>
        <taxon>Eukaryota</taxon>
        <taxon>Fungi</taxon>
        <taxon>Dikarya</taxon>
        <taxon>Ascomycota</taxon>
        <taxon>Pezizomycotina</taxon>
        <taxon>Sordariomycetes</taxon>
        <taxon>Hypocreomycetidae</taxon>
        <taxon>Hypocreales</taxon>
        <taxon>Ophiocordycipitaceae</taxon>
        <taxon>Ophiocordyceps</taxon>
    </lineage>
</organism>
<dbReference type="PANTHER" id="PTHR28523:SF1">
    <property type="entry name" value="CYTOCHROME C OXIDASE ASSEMBLY FACTOR 1"/>
    <property type="match status" value="1"/>
</dbReference>
<dbReference type="Proteomes" id="UP000253664">
    <property type="component" value="Unassembled WGS sequence"/>
</dbReference>
<sequence length="233" mass="25939">MLMRMAWRGTSKMTTTTTTTTTTVSLSRRWMMVAAPKKGDGPLMTRRADRMLPELAQIRTRTWRRTLPLFALTMALSSIAIFNYQKTSSPVVSAVLYALRTSPLARDLLGNDIYFRRAMPWISGELNQLHGRVDISFAVKGDKSHGLVRFVARRETPGAPFVTHLWSLAVAADGGRGEKKMRGEDGVVDLLREARADPFADLLKGHDDGDDDDEVGVGEVAETRGFRQGRMGR</sequence>
<dbReference type="InterPro" id="IPR042432">
    <property type="entry name" value="Coa1_fungi"/>
</dbReference>
<accession>A0A367LRP0</accession>
<dbReference type="GO" id="GO:0005743">
    <property type="term" value="C:mitochondrial inner membrane"/>
    <property type="evidence" value="ECO:0007669"/>
    <property type="project" value="TreeGrafter"/>
</dbReference>
<reference evidence="2 3" key="1">
    <citation type="journal article" date="2015" name="BMC Genomics">
        <title>Insights from the genome of Ophiocordyceps polyrhachis-furcata to pathogenicity and host specificity in insect fungi.</title>
        <authorList>
            <person name="Wichadakul D."/>
            <person name="Kobmoo N."/>
            <person name="Ingsriswang S."/>
            <person name="Tangphatsornruang S."/>
            <person name="Chantasingh D."/>
            <person name="Luangsa-ard J.J."/>
            <person name="Eurwilaichitr L."/>
        </authorList>
    </citation>
    <scope>NUCLEOTIDE SEQUENCE [LARGE SCALE GENOMIC DNA]</scope>
    <source>
        <strain evidence="2 3">BCC 54312</strain>
    </source>
</reference>
<gene>
    <name evidence="2" type="ORF">L249_3258</name>
</gene>
<evidence type="ECO:0000313" key="3">
    <source>
        <dbReference type="Proteomes" id="UP000253664"/>
    </source>
</evidence>
<name>A0A367LRP0_9HYPO</name>
<dbReference type="Pfam" id="PF08695">
    <property type="entry name" value="Coa1"/>
    <property type="match status" value="1"/>
</dbReference>
<dbReference type="GO" id="GO:0033617">
    <property type="term" value="P:mitochondrial respiratory chain complex IV assembly"/>
    <property type="evidence" value="ECO:0007669"/>
    <property type="project" value="InterPro"/>
</dbReference>